<accession>A0ABS2G6T7</accession>
<proteinExistence type="predicted"/>
<dbReference type="Proteomes" id="UP000728968">
    <property type="component" value="Unassembled WGS sequence"/>
</dbReference>
<dbReference type="EMBL" id="JACJLT010000274">
    <property type="protein sequence ID" value="MBM6876297.1"/>
    <property type="molecule type" value="Genomic_DNA"/>
</dbReference>
<protein>
    <submittedName>
        <fullName evidence="1">Uncharacterized protein</fullName>
    </submittedName>
</protein>
<keyword evidence="2" id="KW-1185">Reference proteome</keyword>
<evidence type="ECO:0000313" key="2">
    <source>
        <dbReference type="Proteomes" id="UP000728968"/>
    </source>
</evidence>
<reference evidence="1 2" key="1">
    <citation type="journal article" date="2021" name="Sci. Rep.">
        <title>The distribution of antibiotic resistance genes in chicken gut microbiota commensals.</title>
        <authorList>
            <person name="Juricova H."/>
            <person name="Matiasovicova J."/>
            <person name="Kubasova T."/>
            <person name="Cejkova D."/>
            <person name="Rychlik I."/>
        </authorList>
    </citation>
    <scope>NUCLEOTIDE SEQUENCE [LARGE SCALE GENOMIC DNA]</scope>
    <source>
        <strain evidence="1 2">An425</strain>
    </source>
</reference>
<name>A0ABS2G6T7_FUSMR</name>
<organism evidence="1 2">
    <name type="scientific">Fusobacterium mortiferum</name>
    <dbReference type="NCBI Taxonomy" id="850"/>
    <lineage>
        <taxon>Bacteria</taxon>
        <taxon>Fusobacteriati</taxon>
        <taxon>Fusobacteriota</taxon>
        <taxon>Fusobacteriia</taxon>
        <taxon>Fusobacteriales</taxon>
        <taxon>Fusobacteriaceae</taxon>
        <taxon>Fusobacterium</taxon>
    </lineage>
</organism>
<comment type="caution">
    <text evidence="1">The sequence shown here is derived from an EMBL/GenBank/DDBJ whole genome shotgun (WGS) entry which is preliminary data.</text>
</comment>
<gene>
    <name evidence="1" type="ORF">H6A04_11730</name>
</gene>
<evidence type="ECO:0000313" key="1">
    <source>
        <dbReference type="EMBL" id="MBM6876297.1"/>
    </source>
</evidence>
<sequence length="296" mass="34516">MNINLEDTVNELVGRGEFVITDLDSIINYYLNEIYGEKIKNMVVKYRNIMREIELRREEDKKAQDKWEIFAEEIDITSNIYGIELNGQIKNISSRLSRNKTNIDLYLSADSQFSHGEAYGYINLSKIQGKFDIKISNFNFKDLEDMDVLYNYVTNGEAALVKEVLLSRDNIDIQGNVEVQKMTLNEKEITNKLNIKEPLLRTMISPLLKELRSGNINYGYNSLDEKLVIKSDLSERIMEVLNDRNGSVKKKIIENMVNEGKAQIQNYKATLDENNEDTLKDFQNYFLTHLNYRLYT</sequence>